<gene>
    <name evidence="2" type="ORF">FHT02_003447</name>
</gene>
<dbReference type="GO" id="GO:0006313">
    <property type="term" value="P:DNA transposition"/>
    <property type="evidence" value="ECO:0007669"/>
    <property type="project" value="InterPro"/>
</dbReference>
<evidence type="ECO:0000313" key="3">
    <source>
        <dbReference type="Proteomes" id="UP000527143"/>
    </source>
</evidence>
<dbReference type="RefSeq" id="WP_184090291.1">
    <property type="nucleotide sequence ID" value="NZ_JACIJF010000013.1"/>
</dbReference>
<protein>
    <submittedName>
        <fullName evidence="2">Transposase</fullName>
    </submittedName>
</protein>
<accession>A0A840YPG1</accession>
<reference evidence="2 3" key="1">
    <citation type="submission" date="2020-08" db="EMBL/GenBank/DDBJ databases">
        <title>Genomic Encyclopedia of Type Strains, Phase IV (KMG-IV): sequencing the most valuable type-strain genomes for metagenomic binning, comparative biology and taxonomic classification.</title>
        <authorList>
            <person name="Goeker M."/>
        </authorList>
    </citation>
    <scope>NUCLEOTIDE SEQUENCE [LARGE SCALE GENOMIC DNA]</scope>
    <source>
        <strain evidence="2 3">DSM 26736</strain>
    </source>
</reference>
<dbReference type="PANTHER" id="PTHR37936">
    <property type="entry name" value="TRANSPOSASE INSC FOR INSERTION ELEMENT IS2A-RELATED"/>
    <property type="match status" value="1"/>
</dbReference>
<dbReference type="SUPFAM" id="SSF48295">
    <property type="entry name" value="TrpR-like"/>
    <property type="match status" value="1"/>
</dbReference>
<dbReference type="GO" id="GO:0004803">
    <property type="term" value="F:transposase activity"/>
    <property type="evidence" value="ECO:0007669"/>
    <property type="project" value="InterPro"/>
</dbReference>
<proteinExistence type="predicted"/>
<dbReference type="GO" id="GO:0043565">
    <property type="term" value="F:sequence-specific DNA binding"/>
    <property type="evidence" value="ECO:0007669"/>
    <property type="project" value="InterPro"/>
</dbReference>
<evidence type="ECO:0000256" key="1">
    <source>
        <dbReference type="SAM" id="MobiDB-lite"/>
    </source>
</evidence>
<dbReference type="InterPro" id="IPR002514">
    <property type="entry name" value="Transposase_8"/>
</dbReference>
<dbReference type="EMBL" id="JACIJF010000013">
    <property type="protein sequence ID" value="MBB5712190.1"/>
    <property type="molecule type" value="Genomic_DNA"/>
</dbReference>
<organism evidence="2 3">
    <name type="scientific">Sphingomonas xinjiangensis</name>
    <dbReference type="NCBI Taxonomy" id="643568"/>
    <lineage>
        <taxon>Bacteria</taxon>
        <taxon>Pseudomonadati</taxon>
        <taxon>Pseudomonadota</taxon>
        <taxon>Alphaproteobacteria</taxon>
        <taxon>Sphingomonadales</taxon>
        <taxon>Sphingomonadaceae</taxon>
        <taxon>Sphingomonas</taxon>
    </lineage>
</organism>
<dbReference type="PANTHER" id="PTHR37936:SF3">
    <property type="entry name" value="TRANSPOSASE INSC FOR INSERTION ELEMENT IS2A-RELATED"/>
    <property type="match status" value="1"/>
</dbReference>
<name>A0A840YPG1_9SPHN</name>
<sequence length="157" mass="17113">MGRMEVITHVERRRRYSDGERAAVLAQCDRPGATIVGVARQLGMSPSLIHGWRKKQRDMALLASEPLQFIPYGEVPISSAPDPNALASPMTAELPTASFRAPARETGSTQEELLRPNPGLRPGGIDIDLPSGVRVSVDSYVNEKTLARVLRALRETA</sequence>
<evidence type="ECO:0000313" key="2">
    <source>
        <dbReference type="EMBL" id="MBB5712190.1"/>
    </source>
</evidence>
<dbReference type="Pfam" id="PF01527">
    <property type="entry name" value="HTH_Tnp_1"/>
    <property type="match status" value="1"/>
</dbReference>
<keyword evidence="3" id="KW-1185">Reference proteome</keyword>
<feature type="region of interest" description="Disordered" evidence="1">
    <location>
        <begin position="101"/>
        <end position="122"/>
    </location>
</feature>
<dbReference type="InterPro" id="IPR010921">
    <property type="entry name" value="Trp_repressor/repl_initiator"/>
</dbReference>
<comment type="caution">
    <text evidence="2">The sequence shown here is derived from an EMBL/GenBank/DDBJ whole genome shotgun (WGS) entry which is preliminary data.</text>
</comment>
<dbReference type="AlphaFoldDB" id="A0A840YPG1"/>
<dbReference type="NCBIfam" id="NF047595">
    <property type="entry name" value="IS66_ISRel24_TnpA"/>
    <property type="match status" value="1"/>
</dbReference>
<dbReference type="Proteomes" id="UP000527143">
    <property type="component" value="Unassembled WGS sequence"/>
</dbReference>